<dbReference type="PROSITE" id="PS01186">
    <property type="entry name" value="EGF_2"/>
    <property type="match status" value="1"/>
</dbReference>
<dbReference type="InterPro" id="IPR000742">
    <property type="entry name" value="EGF"/>
</dbReference>
<dbReference type="SMART" id="SM00409">
    <property type="entry name" value="IG"/>
    <property type="match status" value="1"/>
</dbReference>
<keyword evidence="1" id="KW-0732">Signal</keyword>
<dbReference type="InterPro" id="IPR013783">
    <property type="entry name" value="Ig-like_fold"/>
</dbReference>
<dbReference type="Pfam" id="PF07679">
    <property type="entry name" value="I-set"/>
    <property type="match status" value="1"/>
</dbReference>
<feature type="compositionally biased region" description="Basic and acidic residues" evidence="6">
    <location>
        <begin position="15"/>
        <end position="27"/>
    </location>
</feature>
<accession>A0AAN8P822</accession>
<feature type="region of interest" description="Disordered" evidence="6">
    <location>
        <begin position="1"/>
        <end position="51"/>
    </location>
</feature>
<feature type="domain" description="EGF-like" evidence="7">
    <location>
        <begin position="158"/>
        <end position="197"/>
    </location>
</feature>
<organism evidence="9 10">
    <name type="scientific">Polyplax serrata</name>
    <name type="common">Common mouse louse</name>
    <dbReference type="NCBI Taxonomy" id="468196"/>
    <lineage>
        <taxon>Eukaryota</taxon>
        <taxon>Metazoa</taxon>
        <taxon>Ecdysozoa</taxon>
        <taxon>Arthropoda</taxon>
        <taxon>Hexapoda</taxon>
        <taxon>Insecta</taxon>
        <taxon>Pterygota</taxon>
        <taxon>Neoptera</taxon>
        <taxon>Paraneoptera</taxon>
        <taxon>Psocodea</taxon>
        <taxon>Troctomorpha</taxon>
        <taxon>Phthiraptera</taxon>
        <taxon>Anoplura</taxon>
        <taxon>Polyplacidae</taxon>
        <taxon>Polyplax</taxon>
    </lineage>
</organism>
<dbReference type="GO" id="GO:0043005">
    <property type="term" value="C:neuron projection"/>
    <property type="evidence" value="ECO:0007669"/>
    <property type="project" value="TreeGrafter"/>
</dbReference>
<keyword evidence="5" id="KW-0245">EGF-like domain</keyword>
<keyword evidence="4" id="KW-0393">Immunoglobulin domain</keyword>
<feature type="disulfide bond" evidence="5">
    <location>
        <begin position="168"/>
        <end position="185"/>
    </location>
</feature>
<dbReference type="InterPro" id="IPR007110">
    <property type="entry name" value="Ig-like_dom"/>
</dbReference>
<dbReference type="CDD" id="cd00096">
    <property type="entry name" value="Ig"/>
    <property type="match status" value="1"/>
</dbReference>
<keyword evidence="2" id="KW-0677">Repeat</keyword>
<dbReference type="InterPro" id="IPR013098">
    <property type="entry name" value="Ig_I-set"/>
</dbReference>
<dbReference type="Proteomes" id="UP001372834">
    <property type="component" value="Unassembled WGS sequence"/>
</dbReference>
<comment type="caution">
    <text evidence="5">Lacks conserved residue(s) required for the propagation of feature annotation.</text>
</comment>
<dbReference type="PROSITE" id="PS50835">
    <property type="entry name" value="IG_LIKE"/>
    <property type="match status" value="1"/>
</dbReference>
<feature type="compositionally biased region" description="Basic and acidic residues" evidence="6">
    <location>
        <begin position="42"/>
        <end position="51"/>
    </location>
</feature>
<evidence type="ECO:0000259" key="8">
    <source>
        <dbReference type="PROSITE" id="PS50835"/>
    </source>
</evidence>
<evidence type="ECO:0000259" key="7">
    <source>
        <dbReference type="PROSITE" id="PS50026"/>
    </source>
</evidence>
<dbReference type="Gene3D" id="2.60.40.10">
    <property type="entry name" value="Immunoglobulins"/>
    <property type="match status" value="1"/>
</dbReference>
<proteinExistence type="predicted"/>
<dbReference type="InterPro" id="IPR036179">
    <property type="entry name" value="Ig-like_dom_sf"/>
</dbReference>
<dbReference type="SMART" id="SM00408">
    <property type="entry name" value="IGc2"/>
    <property type="match status" value="1"/>
</dbReference>
<keyword evidence="3 5" id="KW-1015">Disulfide bond</keyword>
<dbReference type="AlphaFoldDB" id="A0AAN8P822"/>
<evidence type="ECO:0000256" key="6">
    <source>
        <dbReference type="SAM" id="MobiDB-lite"/>
    </source>
</evidence>
<evidence type="ECO:0000256" key="1">
    <source>
        <dbReference type="ARBA" id="ARBA00022729"/>
    </source>
</evidence>
<comment type="caution">
    <text evidence="9">The sequence shown here is derived from an EMBL/GenBank/DDBJ whole genome shotgun (WGS) entry which is preliminary data.</text>
</comment>
<dbReference type="SUPFAM" id="SSF57196">
    <property type="entry name" value="EGF/Laminin"/>
    <property type="match status" value="1"/>
</dbReference>
<reference evidence="9 10" key="1">
    <citation type="submission" date="2023-10" db="EMBL/GenBank/DDBJ databases">
        <title>Genomes of two closely related lineages of the louse Polyplax serrata with different host specificities.</title>
        <authorList>
            <person name="Martinu J."/>
            <person name="Tarabai H."/>
            <person name="Stefka J."/>
            <person name="Hypsa V."/>
        </authorList>
    </citation>
    <scope>NUCLEOTIDE SEQUENCE [LARGE SCALE GENOMIC DNA]</scope>
    <source>
        <strain evidence="9">HR10_N</strain>
    </source>
</reference>
<dbReference type="EMBL" id="JAWJWE010000039">
    <property type="protein sequence ID" value="KAK6620532.1"/>
    <property type="molecule type" value="Genomic_DNA"/>
</dbReference>
<dbReference type="Gene3D" id="2.10.25.10">
    <property type="entry name" value="Laminin"/>
    <property type="match status" value="1"/>
</dbReference>
<dbReference type="InterPro" id="IPR051170">
    <property type="entry name" value="Neural/epithelial_adhesion"/>
</dbReference>
<dbReference type="FunFam" id="2.60.40.10:FF:000107">
    <property type="entry name" value="Myosin, light chain kinase a"/>
    <property type="match status" value="1"/>
</dbReference>
<evidence type="ECO:0000313" key="10">
    <source>
        <dbReference type="Proteomes" id="UP001372834"/>
    </source>
</evidence>
<dbReference type="SMART" id="SM00181">
    <property type="entry name" value="EGF"/>
    <property type="match status" value="1"/>
</dbReference>
<evidence type="ECO:0000256" key="5">
    <source>
        <dbReference type="PROSITE-ProRule" id="PRU00076"/>
    </source>
</evidence>
<sequence length="222" mass="24622">MGRRKEIKNTLAELAQKERGTSDETLKADGSVPEVSGSSSKNDFKSISKEKPPRVVGLKDLNMTVSQSLRLNCQVRGRPIPRINWYKDGTSLIPSSHVNVTYYRRNSTIEINSLELKDGGLYECRATSVTGKTAKISAQINVWKLYIPTTTDPDKSFPIKKCSVDAYCLNGGQCYFIEHLGEHMCECAAGFKGARCEMKEVSAIGIKSYVCGFNVGYSSYYC</sequence>
<dbReference type="InterPro" id="IPR003599">
    <property type="entry name" value="Ig_sub"/>
</dbReference>
<dbReference type="PROSITE" id="PS50026">
    <property type="entry name" value="EGF_3"/>
    <property type="match status" value="1"/>
</dbReference>
<evidence type="ECO:0000256" key="3">
    <source>
        <dbReference type="ARBA" id="ARBA00023157"/>
    </source>
</evidence>
<dbReference type="PANTHER" id="PTHR12231:SF218">
    <property type="entry name" value="MICROFIBRILLAR-ASSOCIATED PROTEIN 3-LIKE"/>
    <property type="match status" value="1"/>
</dbReference>
<feature type="disulfide bond" evidence="5">
    <location>
        <begin position="187"/>
        <end position="196"/>
    </location>
</feature>
<dbReference type="SUPFAM" id="SSF48726">
    <property type="entry name" value="Immunoglobulin"/>
    <property type="match status" value="1"/>
</dbReference>
<dbReference type="PANTHER" id="PTHR12231">
    <property type="entry name" value="CTX-RELATED TYPE I TRANSMEMBRANE PROTEIN"/>
    <property type="match status" value="1"/>
</dbReference>
<gene>
    <name evidence="9" type="ORF">RUM43_010824</name>
</gene>
<evidence type="ECO:0000256" key="4">
    <source>
        <dbReference type="ARBA" id="ARBA00023319"/>
    </source>
</evidence>
<name>A0AAN8P822_POLSC</name>
<dbReference type="PROSITE" id="PS00022">
    <property type="entry name" value="EGF_1"/>
    <property type="match status" value="1"/>
</dbReference>
<evidence type="ECO:0000313" key="9">
    <source>
        <dbReference type="EMBL" id="KAK6620532.1"/>
    </source>
</evidence>
<evidence type="ECO:0000256" key="2">
    <source>
        <dbReference type="ARBA" id="ARBA00022737"/>
    </source>
</evidence>
<dbReference type="Pfam" id="PF00008">
    <property type="entry name" value="EGF"/>
    <property type="match status" value="1"/>
</dbReference>
<feature type="domain" description="Ig-like" evidence="8">
    <location>
        <begin position="53"/>
        <end position="141"/>
    </location>
</feature>
<dbReference type="CDD" id="cd00054">
    <property type="entry name" value="EGF_CA"/>
    <property type="match status" value="1"/>
</dbReference>
<dbReference type="InterPro" id="IPR003598">
    <property type="entry name" value="Ig_sub2"/>
</dbReference>
<protein>
    <submittedName>
        <fullName evidence="9">Uncharacterized protein</fullName>
    </submittedName>
</protein>